<evidence type="ECO:0000313" key="1">
    <source>
        <dbReference type="EMBL" id="NNH21645.1"/>
    </source>
</evidence>
<dbReference type="EMBL" id="JABEMA010000004">
    <property type="protein sequence ID" value="NNH21645.1"/>
    <property type="molecule type" value="Genomic_DNA"/>
</dbReference>
<keyword evidence="2" id="KW-1185">Reference proteome</keyword>
<dbReference type="AlphaFoldDB" id="A0A849BJV8"/>
<organism evidence="1 2">
    <name type="scientific">Pseudokineococcus marinus</name>
    <dbReference type="NCBI Taxonomy" id="351215"/>
    <lineage>
        <taxon>Bacteria</taxon>
        <taxon>Bacillati</taxon>
        <taxon>Actinomycetota</taxon>
        <taxon>Actinomycetes</taxon>
        <taxon>Kineosporiales</taxon>
        <taxon>Kineosporiaceae</taxon>
        <taxon>Pseudokineococcus</taxon>
    </lineage>
</organism>
<name>A0A849BJV8_9ACTN</name>
<protein>
    <submittedName>
        <fullName evidence="1">Uncharacterized protein</fullName>
    </submittedName>
</protein>
<proteinExistence type="predicted"/>
<gene>
    <name evidence="1" type="ORF">HLB09_00800</name>
</gene>
<reference evidence="1 2" key="1">
    <citation type="submission" date="2020-05" db="EMBL/GenBank/DDBJ databases">
        <title>MicrobeNet Type strains.</title>
        <authorList>
            <person name="Nicholson A.C."/>
        </authorList>
    </citation>
    <scope>NUCLEOTIDE SEQUENCE [LARGE SCALE GENOMIC DNA]</scope>
    <source>
        <strain evidence="1 2">JCM 14547</strain>
    </source>
</reference>
<comment type="caution">
    <text evidence="1">The sequence shown here is derived from an EMBL/GenBank/DDBJ whole genome shotgun (WGS) entry which is preliminary data.</text>
</comment>
<accession>A0A849BJV8</accession>
<dbReference type="Proteomes" id="UP000555552">
    <property type="component" value="Unassembled WGS sequence"/>
</dbReference>
<dbReference type="RefSeq" id="WP_171201514.1">
    <property type="nucleotide sequence ID" value="NZ_BAAANP010000006.1"/>
</dbReference>
<evidence type="ECO:0000313" key="2">
    <source>
        <dbReference type="Proteomes" id="UP000555552"/>
    </source>
</evidence>
<sequence length="118" mass="12437">MAEPLVTPDEVREWLGRDDTAVPDGRAVLAVRVVEGWLRGATGLAEWPDPVPEALWSACLELAGLAVDNPTSRSQSVTGDESDGWFAARRAEILAGVTAALRTGGTPSGSFPDPVAWP</sequence>